<comment type="similarity">
    <text evidence="1">Belongs to the FAN1 family.</text>
</comment>
<dbReference type="PANTHER" id="PTHR15749:SF4">
    <property type="entry name" value="FANCONI-ASSOCIATED NUCLEASE 1"/>
    <property type="match status" value="1"/>
</dbReference>
<evidence type="ECO:0000256" key="1">
    <source>
        <dbReference type="RuleBase" id="RU365033"/>
    </source>
</evidence>
<comment type="cofactor">
    <cofactor evidence="1">
        <name>Mg(2+)</name>
        <dbReference type="ChEBI" id="CHEBI:18420"/>
    </cofactor>
    <cofactor evidence="1">
        <name>Mn(2+)</name>
        <dbReference type="ChEBI" id="CHEBI:29035"/>
    </cofactor>
</comment>
<keyword evidence="1" id="KW-0378">Hydrolase</keyword>
<protein>
    <recommendedName>
        <fullName evidence="1">Fanconi-associated nuclease</fullName>
        <ecNumber evidence="1">3.1.4.1</ecNumber>
    </recommendedName>
</protein>
<dbReference type="AlphaFoldDB" id="A0A2J8J8R6"/>
<proteinExistence type="inferred from homology"/>
<keyword evidence="1" id="KW-0460">Magnesium</keyword>
<keyword evidence="1" id="KW-0540">Nuclease</keyword>
<keyword evidence="1" id="KW-0464">Manganese</keyword>
<comment type="function">
    <text evidence="1">Nuclease required for the repair of DNA interstrand cross-links (ICL). Acts as a 5'-3' exonuclease that anchors at a cut end of DNA and cleaves DNA successively at every third nucleotide, allowing to excise an ICL from one strand through flanking incisions.</text>
</comment>
<keyword evidence="1" id="KW-0539">Nucleus</keyword>
<sequence>MRSYRIPLLVISSQESKTTGQKLYVRLFQRKLSWIKMTKLEYEEIASDLTPVIEELTNAGFLQTESELQELSEVLELLSAPELKSLAKTFHLVNPNGQKQQLVDA</sequence>
<evidence type="ECO:0000313" key="4">
    <source>
        <dbReference type="Proteomes" id="UP000236370"/>
    </source>
</evidence>
<evidence type="ECO:0000313" key="3">
    <source>
        <dbReference type="EMBL" id="PNI19169.1"/>
    </source>
</evidence>
<feature type="non-terminal residue" evidence="3">
    <location>
        <position position="105"/>
    </location>
</feature>
<dbReference type="GO" id="GO:0004528">
    <property type="term" value="F:phosphodiesterase I activity"/>
    <property type="evidence" value="ECO:0007669"/>
    <property type="project" value="UniProtKB-EC"/>
</dbReference>
<dbReference type="GO" id="GO:0036297">
    <property type="term" value="P:interstrand cross-link repair"/>
    <property type="evidence" value="ECO:0007669"/>
    <property type="project" value="InterPro"/>
</dbReference>
<dbReference type="InterPro" id="IPR049138">
    <property type="entry name" value="Fan1_SAP_met"/>
</dbReference>
<feature type="domain" description="Fanconi-associated nuclease 1 SAP subdomain metazoa" evidence="2">
    <location>
        <begin position="71"/>
        <end position="105"/>
    </location>
</feature>
<gene>
    <name evidence="3" type="ORF">CK820_G0049759</name>
</gene>
<dbReference type="EC" id="3.1.4.1" evidence="1"/>
<comment type="caution">
    <text evidence="3">The sequence shown here is derived from an EMBL/GenBank/DDBJ whole genome shotgun (WGS) entry which is preliminary data.</text>
</comment>
<reference evidence="3 4" key="1">
    <citation type="submission" date="2017-12" db="EMBL/GenBank/DDBJ databases">
        <title>High-resolution comparative analysis of great ape genomes.</title>
        <authorList>
            <person name="Pollen A."/>
            <person name="Hastie A."/>
            <person name="Hormozdiari F."/>
            <person name="Dougherty M."/>
            <person name="Liu R."/>
            <person name="Chaisson M."/>
            <person name="Hoppe E."/>
            <person name="Hill C."/>
            <person name="Pang A."/>
            <person name="Hillier L."/>
            <person name="Baker C."/>
            <person name="Armstrong J."/>
            <person name="Shendure J."/>
            <person name="Paten B."/>
            <person name="Wilson R."/>
            <person name="Chao H."/>
            <person name="Schneider V."/>
            <person name="Ventura M."/>
            <person name="Kronenberg Z."/>
            <person name="Murali S."/>
            <person name="Gordon D."/>
            <person name="Cantsilieris S."/>
            <person name="Munson K."/>
            <person name="Nelson B."/>
            <person name="Raja A."/>
            <person name="Underwood J."/>
            <person name="Diekhans M."/>
            <person name="Fiddes I."/>
            <person name="Haussler D."/>
            <person name="Eichler E."/>
        </authorList>
    </citation>
    <scope>NUCLEOTIDE SEQUENCE [LARGE SCALE GENOMIC DNA]</scope>
    <source>
        <strain evidence="3">Yerkes chimp pedigree #C0471</strain>
    </source>
</reference>
<dbReference type="InterPro" id="IPR033315">
    <property type="entry name" value="Fan1-like"/>
</dbReference>
<name>A0A2J8J8R6_PANTR</name>
<dbReference type="Pfam" id="PF21169">
    <property type="entry name" value="Fan1_SAP"/>
    <property type="match status" value="1"/>
</dbReference>
<dbReference type="PANTHER" id="PTHR15749">
    <property type="entry name" value="FANCONI-ASSOCIATED NUCLEASE 1"/>
    <property type="match status" value="1"/>
</dbReference>
<comment type="subcellular location">
    <subcellularLocation>
        <location evidence="1">Nucleus</location>
    </subcellularLocation>
</comment>
<comment type="catalytic activity">
    <reaction evidence="1">
        <text>Hydrolytically removes 5'-nucleotides successively from the 3'-hydroxy termini of 3'-hydroxy-terminated oligonucleotides.</text>
        <dbReference type="EC" id="3.1.4.1"/>
    </reaction>
</comment>
<dbReference type="Proteomes" id="UP000236370">
    <property type="component" value="Unassembled WGS sequence"/>
</dbReference>
<dbReference type="GO" id="GO:0046872">
    <property type="term" value="F:metal ion binding"/>
    <property type="evidence" value="ECO:0007669"/>
    <property type="project" value="UniProtKB-KW"/>
</dbReference>
<dbReference type="EMBL" id="NBAG03000500">
    <property type="protein sequence ID" value="PNI19169.1"/>
    <property type="molecule type" value="Genomic_DNA"/>
</dbReference>
<keyword evidence="1" id="KW-0227">DNA damage</keyword>
<evidence type="ECO:0000259" key="2">
    <source>
        <dbReference type="Pfam" id="PF21169"/>
    </source>
</evidence>
<keyword evidence="1" id="KW-0234">DNA repair</keyword>
<accession>A0A2J8J8R6</accession>
<organism evidence="3 4">
    <name type="scientific">Pan troglodytes</name>
    <name type="common">Chimpanzee</name>
    <dbReference type="NCBI Taxonomy" id="9598"/>
    <lineage>
        <taxon>Eukaryota</taxon>
        <taxon>Metazoa</taxon>
        <taxon>Chordata</taxon>
        <taxon>Craniata</taxon>
        <taxon>Vertebrata</taxon>
        <taxon>Euteleostomi</taxon>
        <taxon>Mammalia</taxon>
        <taxon>Eutheria</taxon>
        <taxon>Euarchontoglires</taxon>
        <taxon>Primates</taxon>
        <taxon>Haplorrhini</taxon>
        <taxon>Catarrhini</taxon>
        <taxon>Hominidae</taxon>
        <taxon>Pan</taxon>
    </lineage>
</organism>
<dbReference type="GO" id="GO:0005634">
    <property type="term" value="C:nucleus"/>
    <property type="evidence" value="ECO:0007669"/>
    <property type="project" value="UniProtKB-SubCell"/>
</dbReference>
<keyword evidence="1" id="KW-0479">Metal-binding</keyword>